<proteinExistence type="predicted"/>
<feature type="transmembrane region" description="Helical" evidence="6">
    <location>
        <begin position="161"/>
        <end position="183"/>
    </location>
</feature>
<accession>A0AAD9V476</accession>
<evidence type="ECO:0000256" key="3">
    <source>
        <dbReference type="ARBA" id="ARBA00022989"/>
    </source>
</evidence>
<dbReference type="GO" id="GO:0015379">
    <property type="term" value="F:potassium:chloride symporter activity"/>
    <property type="evidence" value="ECO:0007669"/>
    <property type="project" value="TreeGrafter"/>
</dbReference>
<name>A0AAD9V476_ACRCE</name>
<dbReference type="GO" id="GO:0005886">
    <property type="term" value="C:plasma membrane"/>
    <property type="evidence" value="ECO:0007669"/>
    <property type="project" value="TreeGrafter"/>
</dbReference>
<gene>
    <name evidence="8" type="ORF">P5673_016397</name>
</gene>
<dbReference type="GO" id="GO:0045202">
    <property type="term" value="C:synapse"/>
    <property type="evidence" value="ECO:0007669"/>
    <property type="project" value="GOC"/>
</dbReference>
<dbReference type="Gene3D" id="1.20.1740.10">
    <property type="entry name" value="Amino acid/polyamine transporter I"/>
    <property type="match status" value="1"/>
</dbReference>
<keyword evidence="3 6" id="KW-1133">Transmembrane helix</keyword>
<dbReference type="GO" id="GO:0006884">
    <property type="term" value="P:cell volume homeostasis"/>
    <property type="evidence" value="ECO:0007669"/>
    <property type="project" value="TreeGrafter"/>
</dbReference>
<evidence type="ECO:0000256" key="4">
    <source>
        <dbReference type="ARBA" id="ARBA00023136"/>
    </source>
</evidence>
<dbReference type="GO" id="GO:0055075">
    <property type="term" value="P:potassium ion homeostasis"/>
    <property type="evidence" value="ECO:0007669"/>
    <property type="project" value="TreeGrafter"/>
</dbReference>
<feature type="transmembrane region" description="Helical" evidence="6">
    <location>
        <begin position="380"/>
        <end position="401"/>
    </location>
</feature>
<dbReference type="EMBL" id="JARQWQ010000035">
    <property type="protein sequence ID" value="KAK2560643.1"/>
    <property type="molecule type" value="Genomic_DNA"/>
</dbReference>
<feature type="domain" description="Amino acid permease/ SLC12A" evidence="7">
    <location>
        <begin position="135"/>
        <end position="405"/>
    </location>
</feature>
<dbReference type="PANTHER" id="PTHR11827">
    <property type="entry name" value="SOLUTE CARRIER FAMILY 12, CATION COTRANSPORTERS"/>
    <property type="match status" value="1"/>
</dbReference>
<feature type="transmembrane region" description="Helical" evidence="6">
    <location>
        <begin position="273"/>
        <end position="291"/>
    </location>
</feature>
<evidence type="ECO:0000256" key="1">
    <source>
        <dbReference type="ARBA" id="ARBA00004141"/>
    </source>
</evidence>
<feature type="domain" description="Amino acid permease/ SLC12A" evidence="7">
    <location>
        <begin position="410"/>
        <end position="576"/>
    </location>
</feature>
<organism evidence="8 9">
    <name type="scientific">Acropora cervicornis</name>
    <name type="common">Staghorn coral</name>
    <dbReference type="NCBI Taxonomy" id="6130"/>
    <lineage>
        <taxon>Eukaryota</taxon>
        <taxon>Metazoa</taxon>
        <taxon>Cnidaria</taxon>
        <taxon>Anthozoa</taxon>
        <taxon>Hexacorallia</taxon>
        <taxon>Scleractinia</taxon>
        <taxon>Astrocoeniina</taxon>
        <taxon>Acroporidae</taxon>
        <taxon>Acropora</taxon>
    </lineage>
</organism>
<dbReference type="GO" id="GO:1990573">
    <property type="term" value="P:potassium ion import across plasma membrane"/>
    <property type="evidence" value="ECO:0007669"/>
    <property type="project" value="TreeGrafter"/>
</dbReference>
<reference evidence="8" key="2">
    <citation type="journal article" date="2023" name="Science">
        <title>Genomic signatures of disease resistance in endangered staghorn corals.</title>
        <authorList>
            <person name="Vollmer S.V."/>
            <person name="Selwyn J.D."/>
            <person name="Despard B.A."/>
            <person name="Roesel C.L."/>
        </authorList>
    </citation>
    <scope>NUCLEOTIDE SEQUENCE</scope>
    <source>
        <strain evidence="8">K2</strain>
    </source>
</reference>
<dbReference type="GO" id="GO:0055064">
    <property type="term" value="P:chloride ion homeostasis"/>
    <property type="evidence" value="ECO:0007669"/>
    <property type="project" value="TreeGrafter"/>
</dbReference>
<reference evidence="8" key="1">
    <citation type="journal article" date="2023" name="G3 (Bethesda)">
        <title>Whole genome assembly and annotation of the endangered Caribbean coral Acropora cervicornis.</title>
        <authorList>
            <person name="Selwyn J.D."/>
            <person name="Vollmer S.V."/>
        </authorList>
    </citation>
    <scope>NUCLEOTIDE SEQUENCE</scope>
    <source>
        <strain evidence="8">K2</strain>
    </source>
</reference>
<evidence type="ECO:0000313" key="9">
    <source>
        <dbReference type="Proteomes" id="UP001249851"/>
    </source>
</evidence>
<keyword evidence="2 6" id="KW-0812">Transmembrane</keyword>
<feature type="transmembrane region" description="Helical" evidence="6">
    <location>
        <begin position="498"/>
        <end position="521"/>
    </location>
</feature>
<evidence type="ECO:0000256" key="6">
    <source>
        <dbReference type="SAM" id="Phobius"/>
    </source>
</evidence>
<evidence type="ECO:0000259" key="7">
    <source>
        <dbReference type="Pfam" id="PF00324"/>
    </source>
</evidence>
<dbReference type="InterPro" id="IPR004841">
    <property type="entry name" value="AA-permease/SLC12A_dom"/>
</dbReference>
<dbReference type="AlphaFoldDB" id="A0AAD9V476"/>
<protein>
    <submittedName>
        <fullName evidence="8">Solute carrier family 12 member 6</fullName>
    </submittedName>
</protein>
<comment type="subcellular location">
    <subcellularLocation>
        <location evidence="1">Membrane</location>
        <topology evidence="1">Multi-pass membrane protein</topology>
    </subcellularLocation>
</comment>
<evidence type="ECO:0000313" key="8">
    <source>
        <dbReference type="EMBL" id="KAK2560643.1"/>
    </source>
</evidence>
<dbReference type="InterPro" id="IPR004842">
    <property type="entry name" value="SLC12A_fam"/>
</dbReference>
<dbReference type="Proteomes" id="UP001249851">
    <property type="component" value="Unassembled WGS sequence"/>
</dbReference>
<evidence type="ECO:0000256" key="5">
    <source>
        <dbReference type="SAM" id="MobiDB-lite"/>
    </source>
</evidence>
<feature type="region of interest" description="Disordered" evidence="5">
    <location>
        <begin position="1"/>
        <end position="25"/>
    </location>
</feature>
<feature type="transmembrane region" description="Helical" evidence="6">
    <location>
        <begin position="195"/>
        <end position="223"/>
    </location>
</feature>
<sequence>MSNDNTPVEVCPSPSPKLSNSMSENRFKVTQAADGDPSNCERPLEPYRQVNLSTDIQVNIIDPSPERKANQNGSGNAGNLALYEDEIQKRPRISTLLETLSKYEAVASPQEVDDEGEAKETKISQGTKMGTLMGVYFPTIQNIFGVILFIRLSWIVGVAGILQAFLIVFICCCCVSGGSYFMISRTLGPEFGGAVGLLFYLGTTFASSMYILGAIEILLTYVAPSMSLFGDVRSGGGATSPVMLNNMRVYGSILLLLLVAVVFVGVKYVNKCASLFLACVLFSILAIYLGFFSAHVRNMPRICLIGSKLLASNSYHKCSTNDSLLTNAYGNNEEFWKSEPLSYVLGVPGITSSLFSGIMAGSNRSGDLQDAQQSIPKGTIAAIATTSTVYLTSVLLFGATVHGDLLRDKAPRLLQAIARDNLIPFLNFFSYGSSSGEPTRALMLTACIAEIGILIANLDAVAPIITMFFLMCYGFVNLACVLQSLLRTPNWRPRFKYYHWLTSFLGMCLCLALMFISSWYYTLVAMTVAAGIYKYIEFRGAEIEWGDGFRGLALSAARYSLLRLEEGPPHTKNWRQVL</sequence>
<evidence type="ECO:0000256" key="2">
    <source>
        <dbReference type="ARBA" id="ARBA00022692"/>
    </source>
</evidence>
<dbReference type="Pfam" id="PF00324">
    <property type="entry name" value="AA_permease"/>
    <property type="match status" value="2"/>
</dbReference>
<feature type="transmembrane region" description="Helical" evidence="6">
    <location>
        <begin position="135"/>
        <end position="155"/>
    </location>
</feature>
<dbReference type="GO" id="GO:0007268">
    <property type="term" value="P:chemical synaptic transmission"/>
    <property type="evidence" value="ECO:0007669"/>
    <property type="project" value="TreeGrafter"/>
</dbReference>
<feature type="transmembrane region" description="Helical" evidence="6">
    <location>
        <begin position="464"/>
        <end position="486"/>
    </location>
</feature>
<keyword evidence="4 6" id="KW-0472">Membrane</keyword>
<dbReference type="PANTHER" id="PTHR11827:SF73">
    <property type="entry name" value="KAZACHOC, ISOFORM G"/>
    <property type="match status" value="1"/>
</dbReference>
<comment type="caution">
    <text evidence="8">The sequence shown here is derived from an EMBL/GenBank/DDBJ whole genome shotgun (WGS) entry which is preliminary data.</text>
</comment>
<feature type="transmembrane region" description="Helical" evidence="6">
    <location>
        <begin position="249"/>
        <end position="266"/>
    </location>
</feature>
<keyword evidence="9" id="KW-1185">Reference proteome</keyword>
<feature type="transmembrane region" description="Helical" evidence="6">
    <location>
        <begin position="341"/>
        <end position="360"/>
    </location>
</feature>